<dbReference type="InterPro" id="IPR011010">
    <property type="entry name" value="DNA_brk_join_enz"/>
</dbReference>
<keyword evidence="1" id="KW-0233">DNA recombination</keyword>
<comment type="caution">
    <text evidence="2">The sequence shown here is derived from an EMBL/GenBank/DDBJ whole genome shotgun (WGS) entry which is preliminary data.</text>
</comment>
<evidence type="ECO:0000313" key="3">
    <source>
        <dbReference type="Proteomes" id="UP000254545"/>
    </source>
</evidence>
<accession>A0A7H4MJM8</accession>
<dbReference type="SUPFAM" id="SSF56349">
    <property type="entry name" value="DNA breaking-rejoining enzymes"/>
    <property type="match status" value="1"/>
</dbReference>
<organism evidence="2 3">
    <name type="scientific">Klebsiella variicola</name>
    <dbReference type="NCBI Taxonomy" id="244366"/>
    <lineage>
        <taxon>Bacteria</taxon>
        <taxon>Pseudomonadati</taxon>
        <taxon>Pseudomonadota</taxon>
        <taxon>Gammaproteobacteria</taxon>
        <taxon>Enterobacterales</taxon>
        <taxon>Enterobacteriaceae</taxon>
        <taxon>Klebsiella/Raoultella group</taxon>
        <taxon>Klebsiella</taxon>
        <taxon>Klebsiella pneumoniae complex</taxon>
    </lineage>
</organism>
<evidence type="ECO:0000256" key="1">
    <source>
        <dbReference type="ARBA" id="ARBA00023172"/>
    </source>
</evidence>
<sequence length="189" mass="21601">MLPLLLVLVFIAEVVVDGHQILCLLQRLYQRINAVLLIVPRCYYVRPMRAPNRQYLHVKQRKTGVKLAIPLNLRSEVLDISLAQVIKRCRDRVVSPWLLHHVTSSGKVKASDQVGENSLSVSFKLAVDSTNLSIERGKTIPTLHEQRSLSERLYEAQGINTHQLLGHSSEKMTAQYHCYRSLDWVKVKV</sequence>
<dbReference type="AlphaFoldDB" id="A0A7H4MJM8"/>
<protein>
    <submittedName>
        <fullName evidence="2">Phage integrase family site-specific recombinase</fullName>
    </submittedName>
</protein>
<dbReference type="GO" id="GO:0015074">
    <property type="term" value="P:DNA integration"/>
    <property type="evidence" value="ECO:0007669"/>
    <property type="project" value="InterPro"/>
</dbReference>
<dbReference type="GO" id="GO:0003677">
    <property type="term" value="F:DNA binding"/>
    <property type="evidence" value="ECO:0007669"/>
    <property type="project" value="InterPro"/>
</dbReference>
<dbReference type="Gene3D" id="1.10.443.10">
    <property type="entry name" value="Intergrase catalytic core"/>
    <property type="match status" value="1"/>
</dbReference>
<dbReference type="EMBL" id="UGKR01000003">
    <property type="protein sequence ID" value="STS90528.1"/>
    <property type="molecule type" value="Genomic_DNA"/>
</dbReference>
<reference evidence="2 3" key="1">
    <citation type="submission" date="2018-06" db="EMBL/GenBank/DDBJ databases">
        <authorList>
            <consortium name="Pathogen Informatics"/>
            <person name="Doyle S."/>
        </authorList>
    </citation>
    <scope>NUCLEOTIDE SEQUENCE [LARGE SCALE GENOMIC DNA]</scope>
    <source>
        <strain evidence="2 3">NCTC9177</strain>
    </source>
</reference>
<dbReference type="InterPro" id="IPR013762">
    <property type="entry name" value="Integrase-like_cat_sf"/>
</dbReference>
<proteinExistence type="predicted"/>
<gene>
    <name evidence="2" type="ORF">NCTC9177_04425</name>
</gene>
<dbReference type="GO" id="GO:0006310">
    <property type="term" value="P:DNA recombination"/>
    <property type="evidence" value="ECO:0007669"/>
    <property type="project" value="UniProtKB-KW"/>
</dbReference>
<name>A0A7H4MJM8_KLEVA</name>
<evidence type="ECO:0000313" key="2">
    <source>
        <dbReference type="EMBL" id="STS90528.1"/>
    </source>
</evidence>
<dbReference type="Proteomes" id="UP000254545">
    <property type="component" value="Unassembled WGS sequence"/>
</dbReference>